<dbReference type="PROSITE" id="PS51257">
    <property type="entry name" value="PROKAR_LIPOPROTEIN"/>
    <property type="match status" value="1"/>
</dbReference>
<dbReference type="OrthoDB" id="959498at2"/>
<dbReference type="STRING" id="1178516.AWR27_00115"/>
<name>A0A1P9WR99_9BACT</name>
<dbReference type="Pfam" id="PF13590">
    <property type="entry name" value="DUF4136"/>
    <property type="match status" value="1"/>
</dbReference>
<evidence type="ECO:0000313" key="3">
    <source>
        <dbReference type="Proteomes" id="UP000187941"/>
    </source>
</evidence>
<feature type="domain" description="DUF4136" evidence="1">
    <location>
        <begin position="47"/>
        <end position="219"/>
    </location>
</feature>
<gene>
    <name evidence="2" type="ORF">AWR27_00115</name>
</gene>
<sequence>MKTLQQRKHGYLGRLLVLLLALSGALMACRENALNDLSPQDRLVYITNYDRSVNFSQYPTFSLADSVVVQQNDRVTTSQNEIDRRFISNVAAALTSRGFRRVAQGQPADLGVAIIRVNNRFTGVGVNPNAYFSNYWFGGGFGGLGGWGFDPFFPPYYTYQVSDRYWEIQLVDLKNRPAPNGNNPVQLNVLFDATIRGADITDTQSVDTATTAIFNQAPYLRTN</sequence>
<keyword evidence="3" id="KW-1185">Reference proteome</keyword>
<dbReference type="Gene3D" id="3.30.160.670">
    <property type="match status" value="1"/>
</dbReference>
<organism evidence="2 3">
    <name type="scientific">Spirosoma montaniterrae</name>
    <dbReference type="NCBI Taxonomy" id="1178516"/>
    <lineage>
        <taxon>Bacteria</taxon>
        <taxon>Pseudomonadati</taxon>
        <taxon>Bacteroidota</taxon>
        <taxon>Cytophagia</taxon>
        <taxon>Cytophagales</taxon>
        <taxon>Cytophagaceae</taxon>
        <taxon>Spirosoma</taxon>
    </lineage>
</organism>
<protein>
    <recommendedName>
        <fullName evidence="1">DUF4136 domain-containing protein</fullName>
    </recommendedName>
</protein>
<proteinExistence type="predicted"/>
<dbReference type="KEGG" id="smon:AWR27_00115"/>
<evidence type="ECO:0000259" key="1">
    <source>
        <dbReference type="Pfam" id="PF13590"/>
    </source>
</evidence>
<dbReference type="EMBL" id="CP014263">
    <property type="protein sequence ID" value="AQG77896.1"/>
    <property type="molecule type" value="Genomic_DNA"/>
</dbReference>
<dbReference type="InterPro" id="IPR025411">
    <property type="entry name" value="DUF4136"/>
</dbReference>
<evidence type="ECO:0000313" key="2">
    <source>
        <dbReference type="EMBL" id="AQG77896.1"/>
    </source>
</evidence>
<dbReference type="RefSeq" id="WP_077129322.1">
    <property type="nucleotide sequence ID" value="NZ_CP014263.1"/>
</dbReference>
<reference evidence="2 3" key="1">
    <citation type="submission" date="2016-01" db="EMBL/GenBank/DDBJ databases">
        <authorList>
            <person name="Oliw E.H."/>
        </authorList>
    </citation>
    <scope>NUCLEOTIDE SEQUENCE [LARGE SCALE GENOMIC DNA]</scope>
    <source>
        <strain evidence="2 3">DY10</strain>
    </source>
</reference>
<accession>A0A1P9WR99</accession>
<dbReference type="AlphaFoldDB" id="A0A1P9WR99"/>
<dbReference type="Proteomes" id="UP000187941">
    <property type="component" value="Chromosome"/>
</dbReference>